<protein>
    <recommendedName>
        <fullName evidence="6">GAG-pre-integrase domain-containing protein</fullName>
    </recommendedName>
</protein>
<evidence type="ECO:0000313" key="4">
    <source>
        <dbReference type="EMBL" id="KAK3032074.1"/>
    </source>
</evidence>
<name>A0AA88WSV9_9ASTE</name>
<evidence type="ECO:0000259" key="3">
    <source>
        <dbReference type="Pfam" id="PF22936"/>
    </source>
</evidence>
<evidence type="ECO:0008006" key="6">
    <source>
        <dbReference type="Google" id="ProtNLM"/>
    </source>
</evidence>
<feature type="domain" description="Retrovirus-related Pol polyprotein from transposon TNT 1-94-like beta-barrel" evidence="3">
    <location>
        <begin position="401"/>
        <end position="474"/>
    </location>
</feature>
<accession>A0AA88WSV9</accession>
<organism evidence="4 5">
    <name type="scientific">Escallonia herrerae</name>
    <dbReference type="NCBI Taxonomy" id="1293975"/>
    <lineage>
        <taxon>Eukaryota</taxon>
        <taxon>Viridiplantae</taxon>
        <taxon>Streptophyta</taxon>
        <taxon>Embryophyta</taxon>
        <taxon>Tracheophyta</taxon>
        <taxon>Spermatophyta</taxon>
        <taxon>Magnoliopsida</taxon>
        <taxon>eudicotyledons</taxon>
        <taxon>Gunneridae</taxon>
        <taxon>Pentapetalae</taxon>
        <taxon>asterids</taxon>
        <taxon>campanulids</taxon>
        <taxon>Escalloniales</taxon>
        <taxon>Escalloniaceae</taxon>
        <taxon>Escallonia</taxon>
    </lineage>
</organism>
<evidence type="ECO:0000256" key="1">
    <source>
        <dbReference type="SAM" id="MobiDB-lite"/>
    </source>
</evidence>
<sequence>MQVARARPNALVVDGKIYVMGCLVYSKREEIDPHTWAEFLDPTVGCWKLLSSSQVEPIFSILRGPTSVFNIRSFAVGQQEVLLSSECGACMYDVVDDSVREMALDDDWTSFTGENFAYDTDQKLQSNVPVMGLNASVNRRQYCEHWEDYSAPDCLLRPEGLSKDSSNVNSGNDHLYLLCLGERIRGGFFAVLCIKIEISKGTDIQSAPQIHACVKSSTSYKFPGDPDIHGGLLLVHRDRQRLVQFLMALIDDFESVRASLLHRSPFPTLEAAISDLLYEETRLGSLKSQRIDAVLATSASRPFKGIFQILVRSGPGHYLEDCPKNPTKQATSHRPQSTQSAFKYGSNSATITTDSPIENSISTSQISISEIADILKQVLSNTGNPHSTALSTISGNSSRFFDSGCCNHMTSHPTIFSSKSEITNSPVIHTTDGSHMHASHNGHVSTSTLTLSDTYFIPNLTLNLISVGQLCELGLDLHFTSSGCSVQDPRTGQILGIGHKVGRLYELTNLCIPSKFSSKYYSAASTSSKTPMELWHSRLGHLSFNRLRSLVSSGQLGAVKN</sequence>
<dbReference type="Proteomes" id="UP001188597">
    <property type="component" value="Unassembled WGS sequence"/>
</dbReference>
<dbReference type="PANTHER" id="PTHR34222:SF100">
    <property type="entry name" value="CCHC-TYPE DOMAIN-CONTAINING PROTEIN"/>
    <property type="match status" value="1"/>
</dbReference>
<dbReference type="EMBL" id="JAVXUP010000282">
    <property type="protein sequence ID" value="KAK3032074.1"/>
    <property type="molecule type" value="Genomic_DNA"/>
</dbReference>
<feature type="region of interest" description="Disordered" evidence="1">
    <location>
        <begin position="324"/>
        <end position="345"/>
    </location>
</feature>
<dbReference type="InterPro" id="IPR054722">
    <property type="entry name" value="PolX-like_BBD"/>
</dbReference>
<gene>
    <name evidence="4" type="ORF">RJ639_036288</name>
</gene>
<reference evidence="4" key="1">
    <citation type="submission" date="2022-12" db="EMBL/GenBank/DDBJ databases">
        <title>Draft genome assemblies for two species of Escallonia (Escalloniales).</title>
        <authorList>
            <person name="Chanderbali A."/>
            <person name="Dervinis C."/>
            <person name="Anghel I."/>
            <person name="Soltis D."/>
            <person name="Soltis P."/>
            <person name="Zapata F."/>
        </authorList>
    </citation>
    <scope>NUCLEOTIDE SEQUENCE</scope>
    <source>
        <strain evidence="4">UCBG64.0493</strain>
        <tissue evidence="4">Leaf</tissue>
    </source>
</reference>
<feature type="domain" description="GAG-pre-integrase" evidence="2">
    <location>
        <begin position="515"/>
        <end position="556"/>
    </location>
</feature>
<dbReference type="InterPro" id="IPR025724">
    <property type="entry name" value="GAG-pre-integrase_dom"/>
</dbReference>
<comment type="caution">
    <text evidence="4">The sequence shown here is derived from an EMBL/GenBank/DDBJ whole genome shotgun (WGS) entry which is preliminary data.</text>
</comment>
<feature type="compositionally biased region" description="Polar residues" evidence="1">
    <location>
        <begin position="326"/>
        <end position="345"/>
    </location>
</feature>
<dbReference type="Pfam" id="PF13976">
    <property type="entry name" value="gag_pre-integrs"/>
    <property type="match status" value="1"/>
</dbReference>
<keyword evidence="5" id="KW-1185">Reference proteome</keyword>
<evidence type="ECO:0000313" key="5">
    <source>
        <dbReference type="Proteomes" id="UP001188597"/>
    </source>
</evidence>
<dbReference type="PANTHER" id="PTHR34222">
    <property type="entry name" value="GAG_PRE-INTEGRS DOMAIN-CONTAINING PROTEIN"/>
    <property type="match status" value="1"/>
</dbReference>
<dbReference type="AlphaFoldDB" id="A0AA88WSV9"/>
<proteinExistence type="predicted"/>
<evidence type="ECO:0000259" key="2">
    <source>
        <dbReference type="Pfam" id="PF13976"/>
    </source>
</evidence>
<dbReference type="Pfam" id="PF22936">
    <property type="entry name" value="Pol_BBD"/>
    <property type="match status" value="1"/>
</dbReference>